<gene>
    <name evidence="2" type="ORF">GR702_15820</name>
</gene>
<dbReference type="InterPro" id="IPR017516">
    <property type="entry name" value="AbrB_dup"/>
</dbReference>
<feature type="transmembrane region" description="Helical" evidence="1">
    <location>
        <begin position="44"/>
        <end position="64"/>
    </location>
</feature>
<keyword evidence="3" id="KW-1185">Reference proteome</keyword>
<feature type="transmembrane region" description="Helical" evidence="1">
    <location>
        <begin position="71"/>
        <end position="89"/>
    </location>
</feature>
<feature type="transmembrane region" description="Helical" evidence="1">
    <location>
        <begin position="95"/>
        <end position="117"/>
    </location>
</feature>
<dbReference type="NCBIfam" id="TIGR03082">
    <property type="entry name" value="Gneg_AbrB_dup"/>
    <property type="match status" value="2"/>
</dbReference>
<feature type="transmembrane region" description="Helical" evidence="1">
    <location>
        <begin position="338"/>
        <end position="356"/>
    </location>
</feature>
<dbReference type="GO" id="GO:0010468">
    <property type="term" value="P:regulation of gene expression"/>
    <property type="evidence" value="ECO:0007669"/>
    <property type="project" value="InterPro"/>
</dbReference>
<comment type="caution">
    <text evidence="2">The sequence shown here is derived from an EMBL/GenBank/DDBJ whole genome shotgun (WGS) entry which is preliminary data.</text>
</comment>
<dbReference type="InterPro" id="IPR007820">
    <property type="entry name" value="AbrB_fam"/>
</dbReference>
<feature type="transmembrane region" description="Helical" evidence="1">
    <location>
        <begin position="220"/>
        <end position="237"/>
    </location>
</feature>
<keyword evidence="1" id="KW-1133">Transmembrane helix</keyword>
<dbReference type="AlphaFoldDB" id="A0A7X4K8H5"/>
<dbReference type="PIRSF" id="PIRSF038991">
    <property type="entry name" value="Protein_AbrB"/>
    <property type="match status" value="1"/>
</dbReference>
<proteinExistence type="predicted"/>
<feature type="transmembrane region" description="Helical" evidence="1">
    <location>
        <begin position="18"/>
        <end position="38"/>
    </location>
</feature>
<dbReference type="EMBL" id="WVTD01000013">
    <property type="protein sequence ID" value="MYL99235.1"/>
    <property type="molecule type" value="Genomic_DNA"/>
</dbReference>
<name>A0A7X4K8H5_9SPHN</name>
<keyword evidence="1" id="KW-0472">Membrane</keyword>
<feature type="transmembrane region" description="Helical" evidence="1">
    <location>
        <begin position="243"/>
        <end position="264"/>
    </location>
</feature>
<organism evidence="2 3">
    <name type="scientific">Novosphingobium silvae</name>
    <dbReference type="NCBI Taxonomy" id="2692619"/>
    <lineage>
        <taxon>Bacteria</taxon>
        <taxon>Pseudomonadati</taxon>
        <taxon>Pseudomonadota</taxon>
        <taxon>Alphaproteobacteria</taxon>
        <taxon>Sphingomonadales</taxon>
        <taxon>Sphingomonadaceae</taxon>
        <taxon>Novosphingobium</taxon>
    </lineage>
</organism>
<keyword evidence="1" id="KW-0812">Transmembrane</keyword>
<evidence type="ECO:0000256" key="1">
    <source>
        <dbReference type="SAM" id="Phobius"/>
    </source>
</evidence>
<feature type="transmembrane region" description="Helical" evidence="1">
    <location>
        <begin position="276"/>
        <end position="299"/>
    </location>
</feature>
<dbReference type="Proteomes" id="UP000465810">
    <property type="component" value="Unassembled WGS sequence"/>
</dbReference>
<dbReference type="GO" id="GO:0016020">
    <property type="term" value="C:membrane"/>
    <property type="evidence" value="ECO:0007669"/>
    <property type="project" value="InterPro"/>
</dbReference>
<reference evidence="2 3" key="1">
    <citation type="submission" date="2019-12" db="EMBL/GenBank/DDBJ databases">
        <authorList>
            <person name="Feng G."/>
            <person name="Zhu H."/>
        </authorList>
    </citation>
    <scope>NUCLEOTIDE SEQUENCE [LARGE SCALE GENOMIC DNA]</scope>
    <source>
        <strain evidence="2 3">FGD1</strain>
    </source>
</reference>
<protein>
    <submittedName>
        <fullName evidence="2">AbrB family transcriptional regulator</fullName>
    </submittedName>
</protein>
<feature type="transmembrane region" description="Helical" evidence="1">
    <location>
        <begin position="305"/>
        <end position="326"/>
    </location>
</feature>
<accession>A0A7X4K8H5</accession>
<dbReference type="PANTHER" id="PTHR38457:SF1">
    <property type="entry name" value="REGULATOR ABRB-RELATED"/>
    <property type="match status" value="1"/>
</dbReference>
<evidence type="ECO:0000313" key="3">
    <source>
        <dbReference type="Proteomes" id="UP000465810"/>
    </source>
</evidence>
<dbReference type="Pfam" id="PF05145">
    <property type="entry name" value="AbrB"/>
    <property type="match status" value="1"/>
</dbReference>
<evidence type="ECO:0000313" key="2">
    <source>
        <dbReference type="EMBL" id="MYL99235.1"/>
    </source>
</evidence>
<sequence length="362" mass="37383">MTEEHAVARETGATFRTLWRFLAAVLVGATGGFVFRAIGAPLPWVLGSMIACAVGSIAGLPIEVSGASRRPMAAVIGVVLGSAFHPGLLEHAGLWIVPIALLPLFLATAAFACVIYFRRVAAFDAPTAYFAGMPGGIAEMVVMGSERGADERAIGLIHGARIFLVVFTLPFLIRLFEGDVHGPVVAPAAVTGAAGWTLLPWALGCIAVGGGLGRLLRLPAWHLMGPLLASAAVHLSGLSDFHIPAWAVGAVQVGLGATIGCRFVGLSLRTMVRTLVLAAGSTAILLAVTFCWSFAIGWATGLDPALVALAYSPGGVAEMSMVALSLSLEAGFVIVHHLARVVLVLVGAPLAFRIMGETDEPA</sequence>
<feature type="transmembrane region" description="Helical" evidence="1">
    <location>
        <begin position="193"/>
        <end position="213"/>
    </location>
</feature>
<dbReference type="RefSeq" id="WP_160986743.1">
    <property type="nucleotide sequence ID" value="NZ_WVTD01000013.1"/>
</dbReference>
<feature type="transmembrane region" description="Helical" evidence="1">
    <location>
        <begin position="153"/>
        <end position="173"/>
    </location>
</feature>
<dbReference type="PANTHER" id="PTHR38457">
    <property type="entry name" value="REGULATOR ABRB-RELATED"/>
    <property type="match status" value="1"/>
</dbReference>